<feature type="transmembrane region" description="Helical" evidence="1">
    <location>
        <begin position="510"/>
        <end position="529"/>
    </location>
</feature>
<dbReference type="EMBL" id="JACWZY010000036">
    <property type="protein sequence ID" value="MBD2704729.1"/>
    <property type="molecule type" value="Genomic_DNA"/>
</dbReference>
<evidence type="ECO:0000313" key="3">
    <source>
        <dbReference type="Proteomes" id="UP000598820"/>
    </source>
</evidence>
<dbReference type="GO" id="GO:0005886">
    <property type="term" value="C:plasma membrane"/>
    <property type="evidence" value="ECO:0007669"/>
    <property type="project" value="TreeGrafter"/>
</dbReference>
<dbReference type="PANTHER" id="PTHR32063:SF0">
    <property type="entry name" value="SWARMING MOTILITY PROTEIN SWRC"/>
    <property type="match status" value="1"/>
</dbReference>
<feature type="transmembrane region" description="Helical" evidence="1">
    <location>
        <begin position="381"/>
        <end position="402"/>
    </location>
</feature>
<feature type="transmembrane region" description="Helical" evidence="1">
    <location>
        <begin position="414"/>
        <end position="434"/>
    </location>
</feature>
<name>A0A927AUN3_9BACT</name>
<protein>
    <submittedName>
        <fullName evidence="2">Efflux RND transporter permease subunit</fullName>
    </submittedName>
</protein>
<organism evidence="2 3">
    <name type="scientific">Spirosoma profusum</name>
    <dbReference type="NCBI Taxonomy" id="2771354"/>
    <lineage>
        <taxon>Bacteria</taxon>
        <taxon>Pseudomonadati</taxon>
        <taxon>Bacteroidota</taxon>
        <taxon>Cytophagia</taxon>
        <taxon>Cytophagales</taxon>
        <taxon>Cytophagaceae</taxon>
        <taxon>Spirosoma</taxon>
    </lineage>
</organism>
<evidence type="ECO:0000256" key="1">
    <source>
        <dbReference type="SAM" id="Phobius"/>
    </source>
</evidence>
<evidence type="ECO:0000313" key="2">
    <source>
        <dbReference type="EMBL" id="MBD2704729.1"/>
    </source>
</evidence>
<dbReference type="Pfam" id="PF00873">
    <property type="entry name" value="ACR_tran"/>
    <property type="match status" value="2"/>
</dbReference>
<dbReference type="Proteomes" id="UP000598820">
    <property type="component" value="Unassembled WGS sequence"/>
</dbReference>
<feature type="transmembrane region" description="Helical" evidence="1">
    <location>
        <begin position="892"/>
        <end position="910"/>
    </location>
</feature>
<feature type="transmembrane region" description="Helical" evidence="1">
    <location>
        <begin position="353"/>
        <end position="375"/>
    </location>
</feature>
<reference evidence="2" key="1">
    <citation type="submission" date="2020-09" db="EMBL/GenBank/DDBJ databases">
        <authorList>
            <person name="Kim M.K."/>
        </authorList>
    </citation>
    <scope>NUCLEOTIDE SEQUENCE</scope>
    <source>
        <strain evidence="2">BT702</strain>
    </source>
</reference>
<feature type="transmembrane region" description="Helical" evidence="1">
    <location>
        <begin position="329"/>
        <end position="346"/>
    </location>
</feature>
<feature type="transmembrane region" description="Helical" evidence="1">
    <location>
        <begin position="1016"/>
        <end position="1044"/>
    </location>
</feature>
<accession>A0A927AUN3</accession>
<dbReference type="PRINTS" id="PR00702">
    <property type="entry name" value="ACRIFLAVINRP"/>
</dbReference>
<proteinExistence type="predicted"/>
<sequence length="1055" mass="119053">MPRSYQFLLLFAVLSVIGLGLLPRLSVQLAPSSGGRSITVSYNWPGASPEAVERQVSSRLEGVFSTLDNVKKISSVSGYNRGYVTVELDRGADADALRFELAALVRQLYPKLPPDVAYPQISLFSPDEQSQQKPLLTLQLSGPGSTADLQRYADEQLKPRLAATDGIGSITVYGGSRSEWLLTYDSEALATLQLGENDLRNSIEHYFQRESLGQLVGADGQTLRVRLDNSLANATDDWARIPVANRGGRLVYLTDLVSLARQEPPADQFYRINGKTAVNVVLTAVAGANQLNVVQQIRRQIANFRLPAGYHLAVDYDVTIYIRENLQKIGIQTGVAIVVLLLFVALTTRNVRYVTLIVVSTLVTLLLSVLVFAMLGIEIHLYSLAALTTSLGIIMDNVIVMIDHYRRYRDLRVFTALLGATLTTCSGLVVVWFLPEENRQALSDFAAVMAVTLFISLLVALLFTPAVIEQFWSTNPATASKNKVSRHKTINFNLRIERSYRRILAFLLRYRRVTIVAAILGFGLPVFWLPTTLESKNPLAPYYNATFGSEWYAENLQHYVTKWLGGTLRLFVNYVYEGSYQRDPERTAIYVIAELPNQSTSEQMNDVFKRFEKDLNQYAEVDKFITQVNSGQQGSLVIYFKESHGRMSARQSIFPYQLKNRLILLSTEMSGIDWDIFGVGQGFSQSVNDEQTPTFTVEMFGYNYRQLEQQADVLKQMLEKHPRIQEVNTNRSPDLFQQKRLDEFVLQTDPQLLALYKLSAPRLYDRLANLNVRPQPDLYAFMNGNYEAIKLIPTQSRTIDIWQLQNQPMVVGSATTHIADVGSVVRQRVIPEIYKEDQQYKRLVSFEYFGSYGFGEKFLTKTLAEFKERLPLGYITKAADRFWFGTDQRTPYELIGLVILLTYIICAVIFENLWQPLALIGMIPLSYTGVFLAFYWTDSNFDQGGYASFILLAGNVVCAGIFIVAEMNRIRKRYPNLCAFTTYQKAFRHKIGPILLTVVSTIVGMFPFLLYEQEPFWYALGIGTIGGLIMSLLVVGVYLPLFLLPQKRLSATLGD</sequence>
<dbReference type="Gene3D" id="3.30.2090.10">
    <property type="entry name" value="Multidrug efflux transporter AcrB TolC docking domain, DN and DC subdomains"/>
    <property type="match status" value="2"/>
</dbReference>
<keyword evidence="3" id="KW-1185">Reference proteome</keyword>
<dbReference type="InterPro" id="IPR001036">
    <property type="entry name" value="Acrflvin-R"/>
</dbReference>
<keyword evidence="1" id="KW-1133">Transmembrane helix</keyword>
<dbReference type="SUPFAM" id="SSF82714">
    <property type="entry name" value="Multidrug efflux transporter AcrB TolC docking domain, DN and DC subdomains"/>
    <property type="match status" value="1"/>
</dbReference>
<feature type="transmembrane region" description="Helical" evidence="1">
    <location>
        <begin position="991"/>
        <end position="1010"/>
    </location>
</feature>
<keyword evidence="1" id="KW-0812">Transmembrane</keyword>
<dbReference type="InterPro" id="IPR027463">
    <property type="entry name" value="AcrB_DN_DC_subdom"/>
</dbReference>
<dbReference type="SUPFAM" id="SSF82866">
    <property type="entry name" value="Multidrug efflux transporter AcrB transmembrane domain"/>
    <property type="match status" value="2"/>
</dbReference>
<keyword evidence="1" id="KW-0472">Membrane</keyword>
<comment type="caution">
    <text evidence="2">The sequence shown here is derived from an EMBL/GenBank/DDBJ whole genome shotgun (WGS) entry which is preliminary data.</text>
</comment>
<feature type="transmembrane region" description="Helical" evidence="1">
    <location>
        <begin position="446"/>
        <end position="468"/>
    </location>
</feature>
<dbReference type="AlphaFoldDB" id="A0A927AUN3"/>
<dbReference type="GO" id="GO:0042910">
    <property type="term" value="F:xenobiotic transmembrane transporter activity"/>
    <property type="evidence" value="ECO:0007669"/>
    <property type="project" value="TreeGrafter"/>
</dbReference>
<dbReference type="Gene3D" id="3.30.70.1430">
    <property type="entry name" value="Multidrug efflux transporter AcrB pore domain"/>
    <property type="match status" value="2"/>
</dbReference>
<dbReference type="PANTHER" id="PTHR32063">
    <property type="match status" value="1"/>
</dbReference>
<gene>
    <name evidence="2" type="ORF">IC229_29105</name>
</gene>
<feature type="transmembrane region" description="Helical" evidence="1">
    <location>
        <begin position="917"/>
        <end position="937"/>
    </location>
</feature>
<dbReference type="Gene3D" id="1.20.1640.10">
    <property type="entry name" value="Multidrug efflux transporter AcrB transmembrane domain"/>
    <property type="match status" value="3"/>
</dbReference>
<dbReference type="Gene3D" id="3.30.70.1320">
    <property type="entry name" value="Multidrug efflux transporter AcrB pore domain like"/>
    <property type="match status" value="1"/>
</dbReference>
<dbReference type="SUPFAM" id="SSF82693">
    <property type="entry name" value="Multidrug efflux transporter AcrB pore domain, PN1, PN2, PC1 and PC2 subdomains"/>
    <property type="match status" value="2"/>
</dbReference>
<feature type="transmembrane region" description="Helical" evidence="1">
    <location>
        <begin position="943"/>
        <end position="965"/>
    </location>
</feature>
<dbReference type="Gene3D" id="3.30.70.1440">
    <property type="entry name" value="Multidrug efflux transporter AcrB pore domain"/>
    <property type="match status" value="1"/>
</dbReference>